<dbReference type="AlphaFoldDB" id="A0A139R491"/>
<dbReference type="CDD" id="cd00090">
    <property type="entry name" value="HTH_ARSR"/>
    <property type="match status" value="1"/>
</dbReference>
<sequence>MTITVQFSNYALKTDETLTQRIQFVYSPLNELFRSLHVLLNPRHHGTNIDWVIEIQDRLTNDFYEKLHYFQLFYELGVSPILLCNFRYHATTIEEEIQNLKKFLDELPTIQLIEHLEKVTSDRENSFIPTLAKGLEWKDFSLNEDNQLLIDLRKNASSVYQHLFSFIDWYRQEIFDETWKSKGIQRKLLTEIQHQASFLRENGFEEMFNHLQIDRIHWRKDRLAIIKPFDQEIQLQDSDSIMLLPSYFIWPHLFVESFNQGIAITYDITEQPSYYNSTPENLITIFKALSDPVRLQIMNYVIDKPSTTQSLAQILLMSNSSISRHLQILRDANLLTTTKAKKFVLYEPTQLITQLMPDFYHFFKN</sequence>
<dbReference type="PRINTS" id="PR00778">
    <property type="entry name" value="HTHARSR"/>
</dbReference>
<dbReference type="Proteomes" id="UP000070198">
    <property type="component" value="Unassembled WGS sequence"/>
</dbReference>
<evidence type="ECO:0000256" key="3">
    <source>
        <dbReference type="ARBA" id="ARBA00023163"/>
    </source>
</evidence>
<name>A0A139R491_9STRE</name>
<protein>
    <submittedName>
        <fullName evidence="6">Transcriptional regulator, ArsR family</fullName>
    </submittedName>
</protein>
<dbReference type="PROSITE" id="PS50987">
    <property type="entry name" value="HTH_ARSR_2"/>
    <property type="match status" value="1"/>
</dbReference>
<dbReference type="SMART" id="SM00418">
    <property type="entry name" value="HTH_ARSR"/>
    <property type="match status" value="1"/>
</dbReference>
<evidence type="ECO:0000256" key="2">
    <source>
        <dbReference type="ARBA" id="ARBA00023125"/>
    </source>
</evidence>
<feature type="domain" description="HTH arsR-type" evidence="4">
    <location>
        <begin position="274"/>
        <end position="365"/>
    </location>
</feature>
<dbReference type="SUPFAM" id="SSF46785">
    <property type="entry name" value="Winged helix' DNA-binding domain"/>
    <property type="match status" value="1"/>
</dbReference>
<dbReference type="PATRIC" id="fig|315405.11.peg.328"/>
<dbReference type="Proteomes" id="UP000071927">
    <property type="component" value="Unassembled WGS sequence"/>
</dbReference>
<dbReference type="Gene3D" id="1.10.10.10">
    <property type="entry name" value="Winged helix-like DNA-binding domain superfamily/Winged helix DNA-binding domain"/>
    <property type="match status" value="1"/>
</dbReference>
<organism evidence="6 8">
    <name type="scientific">Streptococcus gallolyticus</name>
    <dbReference type="NCBI Taxonomy" id="315405"/>
    <lineage>
        <taxon>Bacteria</taxon>
        <taxon>Bacillati</taxon>
        <taxon>Bacillota</taxon>
        <taxon>Bacilli</taxon>
        <taxon>Lactobacillales</taxon>
        <taxon>Streptococcaceae</taxon>
        <taxon>Streptococcus</taxon>
    </lineage>
</organism>
<dbReference type="InterPro" id="IPR051081">
    <property type="entry name" value="HTH_MetalResp_TranReg"/>
</dbReference>
<dbReference type="RefSeq" id="WP_061458188.1">
    <property type="nucleotide sequence ID" value="NZ_KQ968744.1"/>
</dbReference>
<comment type="caution">
    <text evidence="6">The sequence shown here is derived from an EMBL/GenBank/DDBJ whole genome shotgun (WGS) entry which is preliminary data.</text>
</comment>
<dbReference type="InterPro" id="IPR011991">
    <property type="entry name" value="ArsR-like_HTH"/>
</dbReference>
<dbReference type="PANTHER" id="PTHR33154">
    <property type="entry name" value="TRANSCRIPTIONAL REGULATOR, ARSR FAMILY"/>
    <property type="match status" value="1"/>
</dbReference>
<dbReference type="Pfam" id="PF01022">
    <property type="entry name" value="HTH_5"/>
    <property type="match status" value="1"/>
</dbReference>
<evidence type="ECO:0000259" key="4">
    <source>
        <dbReference type="PROSITE" id="PS50987"/>
    </source>
</evidence>
<keyword evidence="2" id="KW-0238">DNA-binding</keyword>
<dbReference type="InterPro" id="IPR036388">
    <property type="entry name" value="WH-like_DNA-bd_sf"/>
</dbReference>
<dbReference type="GO" id="GO:0003700">
    <property type="term" value="F:DNA-binding transcription factor activity"/>
    <property type="evidence" value="ECO:0007669"/>
    <property type="project" value="InterPro"/>
</dbReference>
<dbReference type="PANTHER" id="PTHR33154:SF33">
    <property type="entry name" value="TRANSCRIPTIONAL REPRESSOR SDPR"/>
    <property type="match status" value="1"/>
</dbReference>
<evidence type="ECO:0000313" key="5">
    <source>
        <dbReference type="EMBL" id="KXT73159.1"/>
    </source>
</evidence>
<keyword evidence="1" id="KW-0805">Transcription regulation</keyword>
<gene>
    <name evidence="5" type="ORF">SGADD02_00300</name>
    <name evidence="6" type="ORF">SGADD03_00670</name>
</gene>
<evidence type="ECO:0000313" key="6">
    <source>
        <dbReference type="EMBL" id="KXU09548.1"/>
    </source>
</evidence>
<dbReference type="NCBIfam" id="NF033788">
    <property type="entry name" value="HTH_metalloreg"/>
    <property type="match status" value="1"/>
</dbReference>
<evidence type="ECO:0000313" key="7">
    <source>
        <dbReference type="Proteomes" id="UP000070198"/>
    </source>
</evidence>
<evidence type="ECO:0000256" key="1">
    <source>
        <dbReference type="ARBA" id="ARBA00023015"/>
    </source>
</evidence>
<keyword evidence="3" id="KW-0804">Transcription</keyword>
<reference evidence="7 8" key="1">
    <citation type="submission" date="2016-01" db="EMBL/GenBank/DDBJ databases">
        <title>Highly variable Streptococcus oralis are common among viridans streptococci isolated from primates.</title>
        <authorList>
            <person name="Denapaite D."/>
            <person name="Rieger M."/>
            <person name="Koendgen S."/>
            <person name="Brueckner R."/>
            <person name="Ochigava I."/>
            <person name="Kappeler P."/>
            <person name="Maetz-Rensing K."/>
            <person name="Leendertz F."/>
            <person name="Hakenbeck R."/>
        </authorList>
    </citation>
    <scope>NUCLEOTIDE SEQUENCE [LARGE SCALE GENOMIC DNA]</scope>
    <source>
        <strain evidence="5 7">DD02</strain>
        <strain evidence="6 8">DD03</strain>
    </source>
</reference>
<dbReference type="EMBL" id="LQXV01000143">
    <property type="protein sequence ID" value="KXU09548.1"/>
    <property type="molecule type" value="Genomic_DNA"/>
</dbReference>
<dbReference type="InterPro" id="IPR001845">
    <property type="entry name" value="HTH_ArsR_DNA-bd_dom"/>
</dbReference>
<dbReference type="InterPro" id="IPR036390">
    <property type="entry name" value="WH_DNA-bd_sf"/>
</dbReference>
<dbReference type="EMBL" id="LQOF01000026">
    <property type="protein sequence ID" value="KXT73159.1"/>
    <property type="molecule type" value="Genomic_DNA"/>
</dbReference>
<dbReference type="GO" id="GO:0003677">
    <property type="term" value="F:DNA binding"/>
    <property type="evidence" value="ECO:0007669"/>
    <property type="project" value="UniProtKB-KW"/>
</dbReference>
<dbReference type="Pfam" id="PF19361">
    <property type="entry name" value="DUF5937"/>
    <property type="match status" value="1"/>
</dbReference>
<proteinExistence type="predicted"/>
<accession>A0A139R491</accession>
<dbReference type="InterPro" id="IPR045981">
    <property type="entry name" value="DUF5937"/>
</dbReference>
<evidence type="ECO:0000313" key="8">
    <source>
        <dbReference type="Proteomes" id="UP000071927"/>
    </source>
</evidence>